<evidence type="ECO:0000313" key="3">
    <source>
        <dbReference type="Proteomes" id="UP000818266"/>
    </source>
</evidence>
<accession>A0A9E5ML61</accession>
<sequence length="23" mass="2680">MVVFLLLAVLMVRRRRGCGHPQQ</sequence>
<reference evidence="2 3" key="2">
    <citation type="submission" date="2020-03" db="EMBL/GenBank/DDBJ databases">
        <title>Chryseoglobus sp. isolated from a deep-sea seamount.</title>
        <authorList>
            <person name="Zhang D.-C."/>
        </authorList>
    </citation>
    <scope>NUCLEOTIDE SEQUENCE [LARGE SCALE GENOMIC DNA]</scope>
    <source>
        <strain evidence="2 3">KN1116</strain>
    </source>
</reference>
<dbReference type="EMBL" id="VIKT02000016">
    <property type="protein sequence ID" value="NHF63556.1"/>
    <property type="molecule type" value="Genomic_DNA"/>
</dbReference>
<comment type="caution">
    <text evidence="2">The sequence shown here is derived from an EMBL/GenBank/DDBJ whole genome shotgun (WGS) entry which is preliminary data.</text>
</comment>
<proteinExistence type="predicted"/>
<reference evidence="2 3" key="1">
    <citation type="submission" date="2019-06" db="EMBL/GenBank/DDBJ databases">
        <authorList>
            <person name="De-Chao Zhang Q."/>
        </authorList>
    </citation>
    <scope>NUCLEOTIDE SEQUENCE [LARGE SCALE GENOMIC DNA]</scope>
    <source>
        <strain evidence="2 3">KN1116</strain>
    </source>
</reference>
<evidence type="ECO:0000259" key="1">
    <source>
        <dbReference type="PROSITE" id="PS51012"/>
    </source>
</evidence>
<organism evidence="2 3">
    <name type="scientific">Microcella pacifica</name>
    <dbReference type="NCBI Taxonomy" id="2591847"/>
    <lineage>
        <taxon>Bacteria</taxon>
        <taxon>Bacillati</taxon>
        <taxon>Actinomycetota</taxon>
        <taxon>Actinomycetes</taxon>
        <taxon>Micrococcales</taxon>
        <taxon>Microbacteriaceae</taxon>
        <taxon>Microcella</taxon>
    </lineage>
</organism>
<evidence type="ECO:0000313" key="2">
    <source>
        <dbReference type="EMBL" id="NHF63556.1"/>
    </source>
</evidence>
<protein>
    <recommendedName>
        <fullName evidence="1">ABC transmembrane type-2 domain-containing protein</fullName>
    </recommendedName>
</protein>
<keyword evidence="3" id="KW-1185">Reference proteome</keyword>
<name>A0A9E5ML61_9MICO</name>
<dbReference type="PROSITE" id="PS51012">
    <property type="entry name" value="ABC_TM2"/>
    <property type="match status" value="1"/>
</dbReference>
<feature type="domain" description="ABC transmembrane type-2" evidence="1">
    <location>
        <begin position="1"/>
        <end position="15"/>
    </location>
</feature>
<dbReference type="InterPro" id="IPR047817">
    <property type="entry name" value="ABC2_TM_bact-type"/>
</dbReference>
<gene>
    <name evidence="2" type="ORF">FK219_009945</name>
</gene>
<dbReference type="AlphaFoldDB" id="A0A9E5ML61"/>
<dbReference type="Proteomes" id="UP000818266">
    <property type="component" value="Unassembled WGS sequence"/>
</dbReference>